<dbReference type="GO" id="GO:0009396">
    <property type="term" value="P:folic acid-containing compound biosynthetic process"/>
    <property type="evidence" value="ECO:0007669"/>
    <property type="project" value="TreeGrafter"/>
</dbReference>
<keyword evidence="2 4" id="KW-0547">Nucleotide-binding</keyword>
<dbReference type="GO" id="GO:0005524">
    <property type="term" value="F:ATP binding"/>
    <property type="evidence" value="ECO:0007669"/>
    <property type="project" value="UniProtKB-KW"/>
</dbReference>
<comment type="cofactor">
    <cofactor evidence="5">
        <name>Mg(2+)</name>
        <dbReference type="ChEBI" id="CHEBI:18420"/>
    </cofactor>
</comment>
<feature type="binding site" evidence="4">
    <location>
        <position position="51"/>
    </location>
    <ligand>
        <name>substrate</name>
    </ligand>
</feature>
<evidence type="ECO:0000256" key="2">
    <source>
        <dbReference type="ARBA" id="ARBA00022741"/>
    </source>
</evidence>
<evidence type="ECO:0000256" key="3">
    <source>
        <dbReference type="ARBA" id="ARBA00022840"/>
    </source>
</evidence>
<dbReference type="SUPFAM" id="SSF100950">
    <property type="entry name" value="NagB/RpiA/CoA transferase-like"/>
    <property type="match status" value="1"/>
</dbReference>
<protein>
    <recommendedName>
        <fullName evidence="5">5-formyltetrahydrofolate cyclo-ligase</fullName>
        <ecNumber evidence="5">6.3.3.2</ecNumber>
    </recommendedName>
</protein>
<dbReference type="NCBIfam" id="TIGR02727">
    <property type="entry name" value="MTHFS_bact"/>
    <property type="match status" value="1"/>
</dbReference>
<dbReference type="EC" id="6.3.3.2" evidence="5"/>
<organism evidence="6 7">
    <name type="scientific">Algoriphagus ornithinivorans</name>
    <dbReference type="NCBI Taxonomy" id="226506"/>
    <lineage>
        <taxon>Bacteria</taxon>
        <taxon>Pseudomonadati</taxon>
        <taxon>Bacteroidota</taxon>
        <taxon>Cytophagia</taxon>
        <taxon>Cytophagales</taxon>
        <taxon>Cyclobacteriaceae</taxon>
        <taxon>Algoriphagus</taxon>
    </lineage>
</organism>
<dbReference type="Proteomes" id="UP000199564">
    <property type="component" value="Unassembled WGS sequence"/>
</dbReference>
<dbReference type="PANTHER" id="PTHR23407">
    <property type="entry name" value="ATPASE INHIBITOR/5-FORMYLTETRAHYDROFOLATE CYCLO-LIGASE"/>
    <property type="match status" value="1"/>
</dbReference>
<keyword evidence="3 4" id="KW-0067">ATP-binding</keyword>
<dbReference type="EMBL" id="FOVW01000003">
    <property type="protein sequence ID" value="SFN98944.1"/>
    <property type="molecule type" value="Genomic_DNA"/>
</dbReference>
<proteinExistence type="inferred from homology"/>
<gene>
    <name evidence="6" type="ORF">SAMN04488519_10332</name>
</gene>
<name>A0A1I5DI56_9BACT</name>
<feature type="binding site" evidence="4">
    <location>
        <begin position="135"/>
        <end position="143"/>
    </location>
    <ligand>
        <name>ATP</name>
        <dbReference type="ChEBI" id="CHEBI:30616"/>
    </ligand>
</feature>
<evidence type="ECO:0000256" key="5">
    <source>
        <dbReference type="RuleBase" id="RU361279"/>
    </source>
</evidence>
<dbReference type="InterPro" id="IPR024185">
    <property type="entry name" value="FTHF_cligase-like_sf"/>
</dbReference>
<evidence type="ECO:0000256" key="1">
    <source>
        <dbReference type="ARBA" id="ARBA00010638"/>
    </source>
</evidence>
<dbReference type="AlphaFoldDB" id="A0A1I5DI56"/>
<feature type="binding site" evidence="4">
    <location>
        <position position="58"/>
    </location>
    <ligand>
        <name>substrate</name>
    </ligand>
</feature>
<reference evidence="7" key="1">
    <citation type="submission" date="2016-10" db="EMBL/GenBank/DDBJ databases">
        <authorList>
            <person name="Varghese N."/>
            <person name="Submissions S."/>
        </authorList>
    </citation>
    <scope>NUCLEOTIDE SEQUENCE [LARGE SCALE GENOMIC DNA]</scope>
    <source>
        <strain evidence="7">DSM 15282</strain>
    </source>
</reference>
<accession>A0A1I5DI56</accession>
<feature type="binding site" evidence="4">
    <location>
        <begin position="5"/>
        <end position="9"/>
    </location>
    <ligand>
        <name>ATP</name>
        <dbReference type="ChEBI" id="CHEBI:30616"/>
    </ligand>
</feature>
<keyword evidence="5" id="KW-0479">Metal-binding</keyword>
<sequence>MRTEKDEYRRLYKEKRKSLSDKELEEASLLIFKNLTEWLKDQKFHRVHIFLPIKKQREVNTFPIVEFFWRAGVPLYTSMVQVSTNTLQTITVPKNVEFVEDKWGIPLPVEFDLIEKPEIDLIFIPLLAYDESGARLGFGKGYYDKFLYELSYEPIKLGLSFFGPEKELPKEAHDIPLDFCINPQKVLTF</sequence>
<keyword evidence="5" id="KW-0460">Magnesium</keyword>
<keyword evidence="6" id="KW-0436">Ligase</keyword>
<evidence type="ECO:0000313" key="7">
    <source>
        <dbReference type="Proteomes" id="UP000199564"/>
    </source>
</evidence>
<comment type="similarity">
    <text evidence="1 5">Belongs to the 5-formyltetrahydrofolate cyclo-ligase family.</text>
</comment>
<dbReference type="InterPro" id="IPR002698">
    <property type="entry name" value="FTHF_cligase"/>
</dbReference>
<keyword evidence="7" id="KW-1185">Reference proteome</keyword>
<dbReference type="Gene3D" id="3.40.50.10420">
    <property type="entry name" value="NagB/RpiA/CoA transferase-like"/>
    <property type="match status" value="1"/>
</dbReference>
<dbReference type="GO" id="GO:0046872">
    <property type="term" value="F:metal ion binding"/>
    <property type="evidence" value="ECO:0007669"/>
    <property type="project" value="UniProtKB-KW"/>
</dbReference>
<evidence type="ECO:0000313" key="6">
    <source>
        <dbReference type="EMBL" id="SFN98944.1"/>
    </source>
</evidence>
<dbReference type="PANTHER" id="PTHR23407:SF1">
    <property type="entry name" value="5-FORMYLTETRAHYDROFOLATE CYCLO-LIGASE"/>
    <property type="match status" value="1"/>
</dbReference>
<dbReference type="GO" id="GO:0030272">
    <property type="term" value="F:5-formyltetrahydrofolate cyclo-ligase activity"/>
    <property type="evidence" value="ECO:0007669"/>
    <property type="project" value="UniProtKB-EC"/>
</dbReference>
<dbReference type="RefSeq" id="WP_091651057.1">
    <property type="nucleotide sequence ID" value="NZ_FOVW01000003.1"/>
</dbReference>
<dbReference type="Pfam" id="PF01812">
    <property type="entry name" value="5-FTHF_cyc-lig"/>
    <property type="match status" value="1"/>
</dbReference>
<comment type="catalytic activity">
    <reaction evidence="5">
        <text>(6S)-5-formyl-5,6,7,8-tetrahydrofolate + ATP = (6R)-5,10-methenyltetrahydrofolate + ADP + phosphate</text>
        <dbReference type="Rhea" id="RHEA:10488"/>
        <dbReference type="ChEBI" id="CHEBI:30616"/>
        <dbReference type="ChEBI" id="CHEBI:43474"/>
        <dbReference type="ChEBI" id="CHEBI:57455"/>
        <dbReference type="ChEBI" id="CHEBI:57457"/>
        <dbReference type="ChEBI" id="CHEBI:456216"/>
        <dbReference type="EC" id="6.3.3.2"/>
    </reaction>
</comment>
<dbReference type="STRING" id="226506.SAMN04488519_10332"/>
<evidence type="ECO:0000256" key="4">
    <source>
        <dbReference type="PIRSR" id="PIRSR006806-1"/>
    </source>
</evidence>
<dbReference type="PIRSF" id="PIRSF006806">
    <property type="entry name" value="FTHF_cligase"/>
    <property type="match status" value="1"/>
</dbReference>
<dbReference type="InterPro" id="IPR037171">
    <property type="entry name" value="NagB/RpiA_transferase-like"/>
</dbReference>
<dbReference type="GO" id="GO:0035999">
    <property type="term" value="P:tetrahydrofolate interconversion"/>
    <property type="evidence" value="ECO:0007669"/>
    <property type="project" value="TreeGrafter"/>
</dbReference>